<dbReference type="InterPro" id="IPR058922">
    <property type="entry name" value="WHD_DRP"/>
</dbReference>
<dbReference type="KEGG" id="mtr:11445114"/>
<dbReference type="EMBL" id="AC153125">
    <property type="protein sequence ID" value="ABE87632.1"/>
    <property type="molecule type" value="Genomic_DNA"/>
</dbReference>
<evidence type="ECO:0000259" key="9">
    <source>
        <dbReference type="Pfam" id="PF25019"/>
    </source>
</evidence>
<feature type="domain" description="Disease resistance protein winged helix" evidence="8">
    <location>
        <begin position="439"/>
        <end position="507"/>
    </location>
</feature>
<dbReference type="InterPro" id="IPR042197">
    <property type="entry name" value="Apaf_helical"/>
</dbReference>
<evidence type="ECO:0000313" key="10">
    <source>
        <dbReference type="EMBL" id="ABE87632.1"/>
    </source>
</evidence>
<dbReference type="Gene3D" id="1.10.8.430">
    <property type="entry name" value="Helical domain of apoptotic protease-activating factors"/>
    <property type="match status" value="1"/>
</dbReference>
<evidence type="ECO:0000313" key="12">
    <source>
        <dbReference type="EMBL" id="RHN40264.1"/>
    </source>
</evidence>
<dbReference type="InterPro" id="IPR036388">
    <property type="entry name" value="WH-like_DNA-bd_sf"/>
</dbReference>
<protein>
    <submittedName>
        <fullName evidence="10 11">Disease resistance protein</fullName>
    </submittedName>
    <submittedName>
        <fullName evidence="12">Putative P-loop containing nucleoside triphosphate hydrolase, leucine-rich repeat domain, L</fullName>
    </submittedName>
</protein>
<evidence type="ECO:0000259" key="6">
    <source>
        <dbReference type="Pfam" id="PF00931"/>
    </source>
</evidence>
<dbReference type="Gene3D" id="1.20.5.4130">
    <property type="match status" value="1"/>
</dbReference>
<evidence type="ECO:0000313" key="13">
    <source>
        <dbReference type="EnsemblPlants" id="AET02289"/>
    </source>
</evidence>
<dbReference type="Proteomes" id="UP000265566">
    <property type="component" value="Chromosome 8"/>
</dbReference>
<dbReference type="SUPFAM" id="SSF52540">
    <property type="entry name" value="P-loop containing nucleoside triphosphate hydrolases"/>
    <property type="match status" value="1"/>
</dbReference>
<dbReference type="eggNOG" id="KOG4658">
    <property type="taxonomic scope" value="Eukaryota"/>
</dbReference>
<dbReference type="Proteomes" id="UP000002051">
    <property type="component" value="Chromosome 8"/>
</dbReference>
<dbReference type="InterPro" id="IPR001611">
    <property type="entry name" value="Leu-rich_rpt"/>
</dbReference>
<evidence type="ECO:0000259" key="7">
    <source>
        <dbReference type="Pfam" id="PF18052"/>
    </source>
</evidence>
<dbReference type="FunFam" id="1.10.10.10:FF:000322">
    <property type="entry name" value="Probable disease resistance protein At1g63360"/>
    <property type="match status" value="1"/>
</dbReference>
<dbReference type="Gene3D" id="1.10.10.10">
    <property type="entry name" value="Winged helix-like DNA-binding domain superfamily/Winged helix DNA-binding domain"/>
    <property type="match status" value="1"/>
</dbReference>
<dbReference type="AlphaFoldDB" id="Q1RU50"/>
<keyword evidence="5" id="KW-0067">ATP-binding</keyword>
<feature type="domain" description="Disease resistance N-terminal" evidence="7">
    <location>
        <begin position="13"/>
        <end position="103"/>
    </location>
</feature>
<dbReference type="InterPro" id="IPR032675">
    <property type="entry name" value="LRR_dom_sf"/>
</dbReference>
<evidence type="ECO:0000313" key="11">
    <source>
        <dbReference type="EMBL" id="AET02289.1"/>
    </source>
</evidence>
<reference evidence="12" key="6">
    <citation type="journal article" date="2018" name="Nat. Plants">
        <title>Whole-genome landscape of Medicago truncatula symbiotic genes.</title>
        <authorList>
            <person name="Pecrix Y."/>
            <person name="Gamas P."/>
            <person name="Carrere S."/>
        </authorList>
    </citation>
    <scope>NUCLEOTIDE SEQUENCE</scope>
    <source>
        <tissue evidence="12">Leaves</tissue>
    </source>
</reference>
<dbReference type="InterPro" id="IPR002182">
    <property type="entry name" value="NB-ARC"/>
</dbReference>
<dbReference type="Pfam" id="PF00560">
    <property type="entry name" value="LRR_1"/>
    <property type="match status" value="1"/>
</dbReference>
<dbReference type="Gramene" id="rna46389">
    <property type="protein sequence ID" value="RHN40264.1"/>
    <property type="gene ID" value="gene46389"/>
</dbReference>
<dbReference type="InterPro" id="IPR056789">
    <property type="entry name" value="LRR_R13L1-DRL21"/>
</dbReference>
<dbReference type="PANTHER" id="PTHR36766">
    <property type="entry name" value="PLANT BROAD-SPECTRUM MILDEW RESISTANCE PROTEIN RPW8"/>
    <property type="match status" value="1"/>
</dbReference>
<evidence type="ECO:0000256" key="3">
    <source>
        <dbReference type="ARBA" id="ARBA00022741"/>
    </source>
</evidence>
<dbReference type="GO" id="GO:0051707">
    <property type="term" value="P:response to other organism"/>
    <property type="evidence" value="ECO:0007669"/>
    <property type="project" value="UniProtKB-ARBA"/>
</dbReference>
<dbReference type="PROSITE" id="PS51450">
    <property type="entry name" value="LRR"/>
    <property type="match status" value="1"/>
</dbReference>
<feature type="domain" description="R13L1/DRL21-like LRR repeat region" evidence="9">
    <location>
        <begin position="700"/>
        <end position="822"/>
    </location>
</feature>
<feature type="domain" description="NB-ARC" evidence="6">
    <location>
        <begin position="187"/>
        <end position="355"/>
    </location>
</feature>
<dbReference type="Pfam" id="PF25019">
    <property type="entry name" value="LRR_R13L1-DRL21"/>
    <property type="match status" value="1"/>
</dbReference>
<accession>Q1RU50</accession>
<dbReference type="GO" id="GO:0016787">
    <property type="term" value="F:hydrolase activity"/>
    <property type="evidence" value="ECO:0007669"/>
    <property type="project" value="UniProtKB-KW"/>
</dbReference>
<dbReference type="InterPro" id="IPR041118">
    <property type="entry name" value="Rx_N"/>
</dbReference>
<dbReference type="Pfam" id="PF00931">
    <property type="entry name" value="NB-ARC"/>
    <property type="match status" value="1"/>
</dbReference>
<dbReference type="InterPro" id="IPR027417">
    <property type="entry name" value="P-loop_NTPase"/>
</dbReference>
<evidence type="ECO:0000256" key="1">
    <source>
        <dbReference type="ARBA" id="ARBA00022614"/>
    </source>
</evidence>
<dbReference type="PANTHER" id="PTHR36766:SF40">
    <property type="entry name" value="DISEASE RESISTANCE PROTEIN RGA3"/>
    <property type="match status" value="1"/>
</dbReference>
<proteinExistence type="predicted"/>
<keyword evidence="2" id="KW-0677">Repeat</keyword>
<reference evidence="10" key="2">
    <citation type="submission" date="2007-04" db="EMBL/GenBank/DDBJ databases">
        <authorList>
            <consortium name="The International Medicago Genome Annotation Group"/>
        </authorList>
    </citation>
    <scope>NUCLEOTIDE SEQUENCE</scope>
</reference>
<dbReference type="Pfam" id="PF23559">
    <property type="entry name" value="WHD_DRP"/>
    <property type="match status" value="1"/>
</dbReference>
<dbReference type="SUPFAM" id="SSF52058">
    <property type="entry name" value="L domain-like"/>
    <property type="match status" value="2"/>
</dbReference>
<reference evidence="10" key="1">
    <citation type="submission" date="2006-03" db="EMBL/GenBank/DDBJ databases">
        <authorList>
            <person name="Lin S."/>
            <person name="Dixon R."/>
            <person name="May G."/>
            <person name="Sumner L."/>
            <person name="Gonzales B."/>
            <person name="Cook D."/>
            <person name="Kim D."/>
            <person name="Young N."/>
            <person name="Cannon S."/>
            <person name="Roe B.A."/>
        </authorList>
    </citation>
    <scope>NUCLEOTIDE SEQUENCE</scope>
</reference>
<dbReference type="Gene3D" id="3.80.10.10">
    <property type="entry name" value="Ribonuclease Inhibitor"/>
    <property type="match status" value="3"/>
</dbReference>
<dbReference type="PaxDb" id="3880-AET02289"/>
<dbReference type="Pfam" id="PF18052">
    <property type="entry name" value="Rx_N"/>
    <property type="match status" value="1"/>
</dbReference>
<evidence type="ECO:0000313" key="14">
    <source>
        <dbReference type="Proteomes" id="UP000002051"/>
    </source>
</evidence>
<dbReference type="GO" id="GO:0006952">
    <property type="term" value="P:defense response"/>
    <property type="evidence" value="ECO:0007669"/>
    <property type="project" value="UniProtKB-KW"/>
</dbReference>
<dbReference type="EMBL" id="PSQE01000008">
    <property type="protein sequence ID" value="RHN40264.1"/>
    <property type="molecule type" value="Genomic_DNA"/>
</dbReference>
<dbReference type="OrthoDB" id="1733640at2759"/>
<dbReference type="FunFam" id="3.40.50.300:FF:001091">
    <property type="entry name" value="Probable disease resistance protein At1g61300"/>
    <property type="match status" value="1"/>
</dbReference>
<keyword evidence="4" id="KW-0611">Plant defense</keyword>
<dbReference type="EnsemblPlants" id="AET02289">
    <property type="protein sequence ID" value="AET02289"/>
    <property type="gene ID" value="MTR_8g038590"/>
</dbReference>
<dbReference type="Gene3D" id="3.40.50.300">
    <property type="entry name" value="P-loop containing nucleotide triphosphate hydrolases"/>
    <property type="match status" value="1"/>
</dbReference>
<dbReference type="PRINTS" id="PR00364">
    <property type="entry name" value="DISEASERSIST"/>
</dbReference>
<dbReference type="HOGENOM" id="CLU_000837_8_8_1"/>
<gene>
    <name evidence="13" type="primary">11445114</name>
    <name evidence="11" type="ordered locus">MTR_8g038590</name>
    <name evidence="10" type="ORF">MtrDRAFT_AC153125g16v2</name>
    <name evidence="12" type="ORF">MtrunA17_Chr8g0352861</name>
</gene>
<dbReference type="OMA" id="WKVFAKH"/>
<keyword evidence="14" id="KW-1185">Reference proteome</keyword>
<evidence type="ECO:0000259" key="8">
    <source>
        <dbReference type="Pfam" id="PF23559"/>
    </source>
</evidence>
<evidence type="ECO:0000256" key="4">
    <source>
        <dbReference type="ARBA" id="ARBA00022821"/>
    </source>
</evidence>
<keyword evidence="1" id="KW-0433">Leucine-rich repeat</keyword>
<dbReference type="EMBL" id="CM001224">
    <property type="protein sequence ID" value="AET02289.1"/>
    <property type="molecule type" value="Genomic_DNA"/>
</dbReference>
<dbReference type="GO" id="GO:0043531">
    <property type="term" value="F:ADP binding"/>
    <property type="evidence" value="ECO:0007669"/>
    <property type="project" value="InterPro"/>
</dbReference>
<reference evidence="11 14" key="4">
    <citation type="journal article" date="2014" name="BMC Genomics">
        <title>An improved genome release (version Mt4.0) for the model legume Medicago truncatula.</title>
        <authorList>
            <person name="Tang H."/>
            <person name="Krishnakumar V."/>
            <person name="Bidwell S."/>
            <person name="Rosen B."/>
            <person name="Chan A."/>
            <person name="Zhou S."/>
            <person name="Gentzbittel L."/>
            <person name="Childs K.L."/>
            <person name="Yandell M."/>
            <person name="Gundlach H."/>
            <person name="Mayer K.F."/>
            <person name="Schwartz D.C."/>
            <person name="Town C.D."/>
        </authorList>
    </citation>
    <scope>GENOME REANNOTATION</scope>
    <source>
        <strain evidence="13 14">cv. Jemalong A17</strain>
    </source>
</reference>
<dbReference type="GO" id="GO:0005524">
    <property type="term" value="F:ATP binding"/>
    <property type="evidence" value="ECO:0007669"/>
    <property type="project" value="UniProtKB-KW"/>
</dbReference>
<reference evidence="11 14" key="3">
    <citation type="journal article" date="2011" name="Nature">
        <title>The Medicago genome provides insight into the evolution of rhizobial symbioses.</title>
        <authorList>
            <person name="Young N.D."/>
            <person name="Debelle F."/>
            <person name="Oldroyd G.E."/>
            <person name="Geurts R."/>
            <person name="Cannon S.B."/>
            <person name="Udvardi M.K."/>
            <person name="Benedito V.A."/>
            <person name="Mayer K.F."/>
            <person name="Gouzy J."/>
            <person name="Schoof H."/>
            <person name="Van de Peer Y."/>
            <person name="Proost S."/>
            <person name="Cook D.R."/>
            <person name="Meyers B.C."/>
            <person name="Spannagl M."/>
            <person name="Cheung F."/>
            <person name="De Mita S."/>
            <person name="Krishnakumar V."/>
            <person name="Gundlach H."/>
            <person name="Zhou S."/>
            <person name="Mudge J."/>
            <person name="Bharti A.K."/>
            <person name="Murray J.D."/>
            <person name="Naoumkina M.A."/>
            <person name="Rosen B."/>
            <person name="Silverstein K.A."/>
            <person name="Tang H."/>
            <person name="Rombauts S."/>
            <person name="Zhao P.X."/>
            <person name="Zhou P."/>
            <person name="Barbe V."/>
            <person name="Bardou P."/>
            <person name="Bechner M."/>
            <person name="Bellec A."/>
            <person name="Berger A."/>
            <person name="Berges H."/>
            <person name="Bidwell S."/>
            <person name="Bisseling T."/>
            <person name="Choisne N."/>
            <person name="Couloux A."/>
            <person name="Denny R."/>
            <person name="Deshpande S."/>
            <person name="Dai X."/>
            <person name="Doyle J.J."/>
            <person name="Dudez A.M."/>
            <person name="Farmer A.D."/>
            <person name="Fouteau S."/>
            <person name="Franken C."/>
            <person name="Gibelin C."/>
            <person name="Gish J."/>
            <person name="Goldstein S."/>
            <person name="Gonzalez A.J."/>
            <person name="Green P.J."/>
            <person name="Hallab A."/>
            <person name="Hartog M."/>
            <person name="Hua A."/>
            <person name="Humphray S.J."/>
            <person name="Jeong D.H."/>
            <person name="Jing Y."/>
            <person name="Jocker A."/>
            <person name="Kenton S.M."/>
            <person name="Kim D.J."/>
            <person name="Klee K."/>
            <person name="Lai H."/>
            <person name="Lang C."/>
            <person name="Lin S."/>
            <person name="Macmil S.L."/>
            <person name="Magdelenat G."/>
            <person name="Matthews L."/>
            <person name="McCorrison J."/>
            <person name="Monaghan E.L."/>
            <person name="Mun J.H."/>
            <person name="Najar F.Z."/>
            <person name="Nicholson C."/>
            <person name="Noirot C."/>
            <person name="O'Bleness M."/>
            <person name="Paule C.R."/>
            <person name="Poulain J."/>
            <person name="Prion F."/>
            <person name="Qin B."/>
            <person name="Qu C."/>
            <person name="Retzel E.F."/>
            <person name="Riddle C."/>
            <person name="Sallet E."/>
            <person name="Samain S."/>
            <person name="Samson N."/>
            <person name="Sanders I."/>
            <person name="Saurat O."/>
            <person name="Scarpelli C."/>
            <person name="Schiex T."/>
            <person name="Segurens B."/>
            <person name="Severin A.J."/>
            <person name="Sherrier D.J."/>
            <person name="Shi R."/>
            <person name="Sims S."/>
            <person name="Singer S.R."/>
            <person name="Sinharoy S."/>
            <person name="Sterck L."/>
            <person name="Viollet A."/>
            <person name="Wang B.B."/>
            <person name="Wang K."/>
            <person name="Wang M."/>
            <person name="Wang X."/>
            <person name="Warfsmann J."/>
            <person name="Weissenbach J."/>
            <person name="White D.D."/>
            <person name="White J.D."/>
            <person name="Wiley G.B."/>
            <person name="Wincker P."/>
            <person name="Xing Y."/>
            <person name="Yang L."/>
            <person name="Yao Z."/>
            <person name="Ying F."/>
            <person name="Zhai J."/>
            <person name="Zhou L."/>
            <person name="Zuber A."/>
            <person name="Denarie J."/>
            <person name="Dixon R.A."/>
            <person name="May G.D."/>
            <person name="Schwartz D.C."/>
            <person name="Rogers J."/>
            <person name="Quetier F."/>
            <person name="Town C.D."/>
            <person name="Roe B.A."/>
        </authorList>
    </citation>
    <scope>NUCLEOTIDE SEQUENCE [LARGE SCALE GENOMIC DNA]</scope>
    <source>
        <strain evidence="11">A17</strain>
        <strain evidence="13 14">cv. Jemalong A17</strain>
    </source>
</reference>
<sequence>MAVEFVGGALLSAFLQVTFEKLASAEIGDYFRRTKLNHNLLKKLNITLLSIDAVVDDAELKQIRNPNVRAWLDAVKDAVLDAEDLLEEIDFEVSKSKLEAESQSTTNKVWNFFNASSSSFDKEIETKMQEVLDNLEYLSSKKDILDLKKSTSSFDVGSGSQVSQKLPSTSLPVDSIIYGRDVDKEVIYDWLKSDPDNANHQLSIVSIVGMGGMGKTTLAQHLYNDPKMKETFDVKAWVCVSEEFDVFKVTRSILEGITGSTDDSRDLNMVQERLKEKLTGKIFLLVLDDLWNEKRDKWMTLQTPFNYAAHGSKILVTTRSEKVASIMRSNKMLQLDQLEEEHCWKLFAKHACQDEDPQLNHEFKDIAKRIITKCQGLPLALKTIGSLLYTKSSLVEWKIILSSKIWDLPEEENNIIPALMLSYHHLPSHLKRCFAYCALFPKNYVFKKEHLILLWMAENFLQCSRQSMSMEEVGEQYFNDLFSRSFFQQSRRYKMQFIMHDLLNDLAKCVSGDFSFTFEAEESNNLLNTTRHFSFTKNPCKGSKIFETLHNAYKSRTFLPLDMTSYGIPSQYRISSTVMQELFSKFKFFRVLSFSSCSFEKELPDTIGNLKHLRYLDLSGNYSIKKLPDSVCYLYNLQTLKLRHCWGLEELPLNLHKLTNLRYLDFSGTKVRKMPTAMGKLKHLQVLSSFYVDKGSEANIQQLGELNLHETLSILALQNIDNPSDASAANLINKVHLVKLELEWNANSDNSEKERVVLEKLQPSKHLKELSIRSYGGTQFPSWFGDNSLSNVVSLKLSSCKNCVLLPPLGILPSLKELEIEELSGLVVIGSEFYGNGSGSSSVIIPFASLQTLQFKDMGEWEEWDCKIVSGAFPCLQALSIDNCPNLKECLPVNLPSLTKLRIYFCARLTSSVSWGTSIQDLHITNCGKLQFDKQLTSLKFLSIGGRCMEGSLLEWIGYTLPHTSILSMEIVDCPSMNIILDCCYSFLQTLIIIGSCDSLRTFPLSFFKKLDYMVFRGCRNLELITQDYKLDYSLVYMSITECPNFVSFPEGGFSAPSLKNFDICRLQNLKSLPECMHTLFPSLTSLTIDDCPQLEVFSNGGLPPSLKSMVLYGCSNLLLSSLKWALGINTSLKRLHIGNVDVESFPDQGLLPRSLTSLRIDDCVNLKKLDHKGLCHLSSLEDLILSGCPSLQCLPVEGLPKTISALQVTDCLLLKQRCMKPNGEDWGKISHIQCVDLKDDFSFEPHFLKYL</sequence>
<name>Q1RU50_MEDTR</name>
<keyword evidence="12" id="KW-0378">Hydrolase</keyword>
<organism evidence="10">
    <name type="scientific">Medicago truncatula</name>
    <name type="common">Barrel medic</name>
    <name type="synonym">Medicago tribuloides</name>
    <dbReference type="NCBI Taxonomy" id="3880"/>
    <lineage>
        <taxon>Eukaryota</taxon>
        <taxon>Viridiplantae</taxon>
        <taxon>Streptophyta</taxon>
        <taxon>Embryophyta</taxon>
        <taxon>Tracheophyta</taxon>
        <taxon>Spermatophyta</taxon>
        <taxon>Magnoliopsida</taxon>
        <taxon>eudicotyledons</taxon>
        <taxon>Gunneridae</taxon>
        <taxon>Pentapetalae</taxon>
        <taxon>rosids</taxon>
        <taxon>fabids</taxon>
        <taxon>Fabales</taxon>
        <taxon>Fabaceae</taxon>
        <taxon>Papilionoideae</taxon>
        <taxon>50 kb inversion clade</taxon>
        <taxon>NPAAA clade</taxon>
        <taxon>Hologalegina</taxon>
        <taxon>IRL clade</taxon>
        <taxon>Trifolieae</taxon>
        <taxon>Medicago</taxon>
    </lineage>
</organism>
<reference evidence="13" key="5">
    <citation type="submission" date="2015-04" db="UniProtKB">
        <authorList>
            <consortium name="EnsemblPlants"/>
        </authorList>
    </citation>
    <scope>IDENTIFICATION</scope>
    <source>
        <strain evidence="13">cv. Jemalong A17</strain>
    </source>
</reference>
<evidence type="ECO:0000256" key="5">
    <source>
        <dbReference type="ARBA" id="ARBA00022840"/>
    </source>
</evidence>
<keyword evidence="3" id="KW-0547">Nucleotide-binding</keyword>
<evidence type="ECO:0000256" key="2">
    <source>
        <dbReference type="ARBA" id="ARBA00022737"/>
    </source>
</evidence>